<dbReference type="AlphaFoldDB" id="A0A848GIG8"/>
<reference evidence="1 2" key="1">
    <citation type="submission" date="2020-04" db="EMBL/GenBank/DDBJ databases">
        <title>Chitinophaga sp. G-6-1-13 sp. nov., isolated from soil.</title>
        <authorList>
            <person name="Dahal R.H."/>
            <person name="Chaudhary D.K."/>
        </authorList>
    </citation>
    <scope>NUCLEOTIDE SEQUENCE [LARGE SCALE GENOMIC DNA]</scope>
    <source>
        <strain evidence="1 2">G-6-1-13</strain>
    </source>
</reference>
<protein>
    <submittedName>
        <fullName evidence="1">Erythromycin esterase family protein</fullName>
    </submittedName>
</protein>
<gene>
    <name evidence="1" type="ORF">HHL17_12600</name>
</gene>
<sequence length="592" mass="66379">MKKVLLLLLYFTPAVLFAQLRYNLDMEKTDSPSVLPAGWTGFAAKPTDDCHMLLDSTTVYSGKYAILLMKDSIGETTPSIVVYEIPVDFYGKTVKLRGYVRTEAVEGGWAGLWMRVDGTAAFDNMSNRGIKGTTPWTPYEIELKLAKSATQVTLGGLLTGKGKMWMDSLSFSVDGKDIQLIPEENVAAKTDEQHWLKTHAMPLKTVDAGHGSEDLQGLKPLVGDARIVALGECTHGSSEVFRMKHRLLEFLVTEMGFRIFAIEANLPETNIMNDYVLYGKGSAEKGLDAMYFWTWHTKEVLEMAKWMRAYNVAHPDKMVQFVGFDMQFTQGACDNLSQFATQYAPELRPVMDSVVLYCNKYKRVAFDHGIPREEKARLAGWLEEAGDLLKKNRKQYTQLVGDTMMAWQARYLVVLQQYLKLYTDARSGRNVRDEAMAENVAWIAAQYPGQKLVLWAHDGHVGRRVASMGGHLDKTFKKDMVVVGFGTAKGQYTAIRKGKGLQQDNTLCAPIPRSFERYAQASGVGNFILDIRKQHLQDEAASWLLRSARLRNIGALTAEICNAQFEGGILPDVYDAIIYLENTTASETIFNK</sequence>
<evidence type="ECO:0000313" key="1">
    <source>
        <dbReference type="EMBL" id="NML38036.1"/>
    </source>
</evidence>
<dbReference type="PANTHER" id="PTHR31299">
    <property type="entry name" value="ESTERASE, PUTATIVE (AFU_ORTHOLOGUE AFUA_1G05850)-RELATED"/>
    <property type="match status" value="1"/>
</dbReference>
<organism evidence="1 2">
    <name type="scientific">Chitinophaga fulva</name>
    <dbReference type="NCBI Taxonomy" id="2728842"/>
    <lineage>
        <taxon>Bacteria</taxon>
        <taxon>Pseudomonadati</taxon>
        <taxon>Bacteroidota</taxon>
        <taxon>Chitinophagia</taxon>
        <taxon>Chitinophagales</taxon>
        <taxon>Chitinophagaceae</taxon>
        <taxon>Chitinophaga</taxon>
    </lineage>
</organism>
<dbReference type="GO" id="GO:0046677">
    <property type="term" value="P:response to antibiotic"/>
    <property type="evidence" value="ECO:0007669"/>
    <property type="project" value="InterPro"/>
</dbReference>
<dbReference type="CDD" id="cd14728">
    <property type="entry name" value="Ere-like"/>
    <property type="match status" value="1"/>
</dbReference>
<keyword evidence="2" id="KW-1185">Reference proteome</keyword>
<name>A0A848GIG8_9BACT</name>
<dbReference type="EMBL" id="JABBGC010000001">
    <property type="protein sequence ID" value="NML38036.1"/>
    <property type="molecule type" value="Genomic_DNA"/>
</dbReference>
<dbReference type="Gene3D" id="3.30.1870.10">
    <property type="entry name" value="EreA-like, domain 2"/>
    <property type="match status" value="1"/>
</dbReference>
<dbReference type="Gene3D" id="3.40.1660.10">
    <property type="entry name" value="EreA-like (biosynthetic domain)"/>
    <property type="match status" value="1"/>
</dbReference>
<comment type="caution">
    <text evidence="1">The sequence shown here is derived from an EMBL/GenBank/DDBJ whole genome shotgun (WGS) entry which is preliminary data.</text>
</comment>
<evidence type="ECO:0000313" key="2">
    <source>
        <dbReference type="Proteomes" id="UP000583266"/>
    </source>
</evidence>
<dbReference type="Proteomes" id="UP000583266">
    <property type="component" value="Unassembled WGS sequence"/>
</dbReference>
<accession>A0A848GIG8</accession>
<dbReference type="InterPro" id="IPR007815">
    <property type="entry name" value="Emycin_Estase"/>
</dbReference>
<dbReference type="Pfam" id="PF05139">
    <property type="entry name" value="Erythro_esteras"/>
    <property type="match status" value="1"/>
</dbReference>
<dbReference type="InterPro" id="IPR052036">
    <property type="entry name" value="Hydrolase/PRTase-associated"/>
</dbReference>
<dbReference type="Gene3D" id="2.60.120.260">
    <property type="entry name" value="Galactose-binding domain-like"/>
    <property type="match status" value="1"/>
</dbReference>
<dbReference type="SUPFAM" id="SSF159501">
    <property type="entry name" value="EreA/ChaN-like"/>
    <property type="match status" value="1"/>
</dbReference>
<dbReference type="Gene3D" id="1.20.1440.30">
    <property type="entry name" value="Biosynthetic Protein domain"/>
    <property type="match status" value="1"/>
</dbReference>
<dbReference type="PANTHER" id="PTHR31299:SF0">
    <property type="entry name" value="ESTERASE, PUTATIVE (AFU_ORTHOLOGUE AFUA_1G05850)-RELATED"/>
    <property type="match status" value="1"/>
</dbReference>
<proteinExistence type="predicted"/>